<name>A0ABP0ZTZ9_9ASCO</name>
<dbReference type="Proteomes" id="UP001497383">
    <property type="component" value="Chromosome 8"/>
</dbReference>
<evidence type="ECO:0000256" key="1">
    <source>
        <dbReference type="SAM" id="SignalP"/>
    </source>
</evidence>
<evidence type="ECO:0000313" key="3">
    <source>
        <dbReference type="Proteomes" id="UP001497383"/>
    </source>
</evidence>
<dbReference type="EMBL" id="OZ022412">
    <property type="protein sequence ID" value="CAK9442075.1"/>
    <property type="molecule type" value="Genomic_DNA"/>
</dbReference>
<organism evidence="2 3">
    <name type="scientific">Lodderomyces beijingensis</name>
    <dbReference type="NCBI Taxonomy" id="1775926"/>
    <lineage>
        <taxon>Eukaryota</taxon>
        <taxon>Fungi</taxon>
        <taxon>Dikarya</taxon>
        <taxon>Ascomycota</taxon>
        <taxon>Saccharomycotina</taxon>
        <taxon>Pichiomycetes</taxon>
        <taxon>Debaryomycetaceae</taxon>
        <taxon>Candida/Lodderomyces clade</taxon>
        <taxon>Lodderomyces</taxon>
    </lineage>
</organism>
<protein>
    <submittedName>
        <fullName evidence="2">Uncharacterized protein</fullName>
    </submittedName>
</protein>
<keyword evidence="3" id="KW-1185">Reference proteome</keyword>
<feature type="chain" id="PRO_5047478450" evidence="1">
    <location>
        <begin position="19"/>
        <end position="158"/>
    </location>
</feature>
<keyword evidence="1" id="KW-0732">Signal</keyword>
<dbReference type="RefSeq" id="XP_066832781.1">
    <property type="nucleotide sequence ID" value="XM_066976220.1"/>
</dbReference>
<feature type="signal peptide" evidence="1">
    <location>
        <begin position="1"/>
        <end position="18"/>
    </location>
</feature>
<gene>
    <name evidence="2" type="ORF">LODBEIA_P58430</name>
</gene>
<dbReference type="GeneID" id="92211039"/>
<proteinExistence type="predicted"/>
<accession>A0ABP0ZTZ9</accession>
<reference evidence="2 3" key="1">
    <citation type="submission" date="2024-03" db="EMBL/GenBank/DDBJ databases">
        <authorList>
            <person name="Brejova B."/>
        </authorList>
    </citation>
    <scope>NUCLEOTIDE SEQUENCE [LARGE SCALE GENOMIC DNA]</scope>
    <source>
        <strain evidence="2 3">CBS 14171</strain>
    </source>
</reference>
<sequence length="158" mass="17677">MHFVQALSLLAIAAQSLAELTQIRLYARSEDPQLDGKGLSPVQEGSGINYFFTTSNQARQLTYDDEQHIIYLQVLRQLRYQFSRDSDIVQLSVLPPEYVEIDAEGLLQFNGSDNLWASKNSYYDPNGYANGSHVILVGEPKDGVPIEIVAKTVELPTE</sequence>
<evidence type="ECO:0000313" key="2">
    <source>
        <dbReference type="EMBL" id="CAK9442075.1"/>
    </source>
</evidence>